<gene>
    <name evidence="10" type="ORF">ACFQ21_08530</name>
</gene>
<evidence type="ECO:0000256" key="5">
    <source>
        <dbReference type="ARBA" id="ARBA00022801"/>
    </source>
</evidence>
<feature type="signal peptide" evidence="8">
    <location>
        <begin position="1"/>
        <end position="21"/>
    </location>
</feature>
<dbReference type="Gene3D" id="2.60.40.1180">
    <property type="entry name" value="Golgi alpha-mannosidase II"/>
    <property type="match status" value="1"/>
</dbReference>
<dbReference type="Gene3D" id="3.20.20.80">
    <property type="entry name" value="Glycosidases"/>
    <property type="match status" value="1"/>
</dbReference>
<evidence type="ECO:0000256" key="2">
    <source>
        <dbReference type="ARBA" id="ARBA00007186"/>
    </source>
</evidence>
<accession>A0ABW3K051</accession>
<proteinExistence type="inferred from homology"/>
<dbReference type="PANTHER" id="PTHR43576">
    <property type="entry name" value="ALPHA-L-ARABINOFURANOSIDASE C-RELATED"/>
    <property type="match status" value="1"/>
</dbReference>
<comment type="subunit">
    <text evidence="3">Homohexamer; trimer of dimers.</text>
</comment>
<protein>
    <recommendedName>
        <fullName evidence="4">non-reducing end alpha-L-arabinofuranosidase</fullName>
        <ecNumber evidence="4">3.2.1.55</ecNumber>
    </recommendedName>
</protein>
<dbReference type="EC" id="3.2.1.55" evidence="4"/>
<comment type="caution">
    <text evidence="10">The sequence shown here is derived from an EMBL/GenBank/DDBJ whole genome shotgun (WGS) entry which is preliminary data.</text>
</comment>
<dbReference type="InterPro" id="IPR010720">
    <property type="entry name" value="Alpha-L-AF_C"/>
</dbReference>
<dbReference type="InterPro" id="IPR017853">
    <property type="entry name" value="GH"/>
</dbReference>
<feature type="domain" description="Alpha-L-arabinofuranosidase C-terminal" evidence="9">
    <location>
        <begin position="318"/>
        <end position="507"/>
    </location>
</feature>
<name>A0ABW3K051_9BACT</name>
<reference evidence="11" key="1">
    <citation type="journal article" date="2019" name="Int. J. Syst. Evol. Microbiol.">
        <title>The Global Catalogue of Microorganisms (GCM) 10K type strain sequencing project: providing services to taxonomists for standard genome sequencing and annotation.</title>
        <authorList>
            <consortium name="The Broad Institute Genomics Platform"/>
            <consortium name="The Broad Institute Genome Sequencing Center for Infectious Disease"/>
            <person name="Wu L."/>
            <person name="Ma J."/>
        </authorList>
    </citation>
    <scope>NUCLEOTIDE SEQUENCE [LARGE SCALE GENOMIC DNA]</scope>
    <source>
        <strain evidence="11">CCUG 58938</strain>
    </source>
</reference>
<feature type="chain" id="PRO_5045693579" description="non-reducing end alpha-L-arabinofuranosidase" evidence="8">
    <location>
        <begin position="22"/>
        <end position="514"/>
    </location>
</feature>
<dbReference type="Proteomes" id="UP001597112">
    <property type="component" value="Unassembled WGS sequence"/>
</dbReference>
<evidence type="ECO:0000256" key="7">
    <source>
        <dbReference type="ARBA" id="ARBA00023295"/>
    </source>
</evidence>
<dbReference type="InterPro" id="IPR055235">
    <property type="entry name" value="ASD1_cat"/>
</dbReference>
<dbReference type="Pfam" id="PF22848">
    <property type="entry name" value="ASD1_dom"/>
    <property type="match status" value="1"/>
</dbReference>
<keyword evidence="11" id="KW-1185">Reference proteome</keyword>
<dbReference type="RefSeq" id="WP_377577637.1">
    <property type="nucleotide sequence ID" value="NZ_JBHTKA010000001.1"/>
</dbReference>
<evidence type="ECO:0000256" key="8">
    <source>
        <dbReference type="SAM" id="SignalP"/>
    </source>
</evidence>
<dbReference type="EMBL" id="JBHTKA010000001">
    <property type="protein sequence ID" value="MFD0999350.1"/>
    <property type="molecule type" value="Genomic_DNA"/>
</dbReference>
<evidence type="ECO:0000256" key="1">
    <source>
        <dbReference type="ARBA" id="ARBA00001462"/>
    </source>
</evidence>
<dbReference type="Pfam" id="PF06964">
    <property type="entry name" value="Alpha-L-AF_C"/>
    <property type="match status" value="1"/>
</dbReference>
<keyword evidence="7" id="KW-0326">Glycosidase</keyword>
<dbReference type="PANTHER" id="PTHR43576:SF2">
    <property type="entry name" value="INTRACELLULAR EXO-ALPHA-L-ARABINOFURANOSIDASE 2"/>
    <property type="match status" value="1"/>
</dbReference>
<keyword evidence="6" id="KW-0119">Carbohydrate metabolism</keyword>
<dbReference type="InterPro" id="IPR013780">
    <property type="entry name" value="Glyco_hydro_b"/>
</dbReference>
<keyword evidence="5" id="KW-0378">Hydrolase</keyword>
<evidence type="ECO:0000259" key="9">
    <source>
        <dbReference type="SMART" id="SM00813"/>
    </source>
</evidence>
<evidence type="ECO:0000256" key="6">
    <source>
        <dbReference type="ARBA" id="ARBA00023277"/>
    </source>
</evidence>
<evidence type="ECO:0000256" key="4">
    <source>
        <dbReference type="ARBA" id="ARBA00012670"/>
    </source>
</evidence>
<dbReference type="SUPFAM" id="SSF51011">
    <property type="entry name" value="Glycosyl hydrolase domain"/>
    <property type="match status" value="1"/>
</dbReference>
<keyword evidence="8" id="KW-0732">Signal</keyword>
<comment type="similarity">
    <text evidence="2">Belongs to the glycosyl hydrolase 51 family.</text>
</comment>
<evidence type="ECO:0000313" key="11">
    <source>
        <dbReference type="Proteomes" id="UP001597112"/>
    </source>
</evidence>
<sequence>MKKYFVLYCLLLALASQSTFGQSQAKLSLQPGTPQLTINKHIYGNFAEHLGKCIYGGFYVGENNTKIPHTNGVRNDVVAALKKLKIPNLRWPGGCFADTYHWKDGIGPKDKRPAIVNRWWGGVTEDNSFGTHDFLNMCELIGTEPYLAANVGSGTVAELTDWVQYVNFDGVSPMSKLRAENGREKPWKVKFWGVGNEAWGCGGNMKPEHYANIYRQYATFMADSPGQPLYKIASGASSSDYNWTEVLMRDIPHNMVSGLALHHYSVIDWNKKGPATGFSEETYFRTMKSALFMEELITKHTAIMDKYDPQKRVDLIVDEWGGWYDVEPGTNPGFLYQQNTMRDAMIAGATLNIFHKHCDRVRMANLAQSINVLQAVILTNEEKMILTPTYHVLEMYNVHQDATLLPLELQTVDYTFGTDKLPAISASASKDKNGVIHISLVNIDPKKAQDITLTLDGKATAVTGRILASATMTDHNTFENPEKIKPAAFKGAQLKGNNLQVKLPACSVVVLELK</sequence>
<comment type="catalytic activity">
    <reaction evidence="1">
        <text>Hydrolysis of terminal non-reducing alpha-L-arabinofuranoside residues in alpha-L-arabinosides.</text>
        <dbReference type="EC" id="3.2.1.55"/>
    </reaction>
</comment>
<dbReference type="SUPFAM" id="SSF51445">
    <property type="entry name" value="(Trans)glycosidases"/>
    <property type="match status" value="1"/>
</dbReference>
<dbReference type="SMART" id="SM00813">
    <property type="entry name" value="Alpha-L-AF_C"/>
    <property type="match status" value="1"/>
</dbReference>
<evidence type="ECO:0000256" key="3">
    <source>
        <dbReference type="ARBA" id="ARBA00011165"/>
    </source>
</evidence>
<evidence type="ECO:0000313" key="10">
    <source>
        <dbReference type="EMBL" id="MFD0999350.1"/>
    </source>
</evidence>
<organism evidence="10 11">
    <name type="scientific">Ohtaekwangia kribbensis</name>
    <dbReference type="NCBI Taxonomy" id="688913"/>
    <lineage>
        <taxon>Bacteria</taxon>
        <taxon>Pseudomonadati</taxon>
        <taxon>Bacteroidota</taxon>
        <taxon>Cytophagia</taxon>
        <taxon>Cytophagales</taxon>
        <taxon>Fulvivirgaceae</taxon>
        <taxon>Ohtaekwangia</taxon>
    </lineage>
</organism>